<sequence>MELRRHLSRMHVRDAEFQVKENRDILSLSISAPRQTRVIGKVIDSCTHYGFVAPHRISASLKLDVTSTCSVAETPRGTQAAKTESDDRDHEFWLKKIEVCQAKVAITNYVHEPGHDWRGGVGDKRVKKGRCLSSLSDWRARQVRRLSTTTVFAIPKHRDVSTSLEPLVLVMPPGNESQKGETMRKEERKLKTDRRTQKSADTGGG</sequence>
<feature type="region of interest" description="Disordered" evidence="1">
    <location>
        <begin position="171"/>
        <end position="205"/>
    </location>
</feature>
<reference evidence="2 3" key="1">
    <citation type="journal article" date="2023" name="Sci. Data">
        <title>Genome assembly of the Korean intertidal mud-creeper Batillaria attramentaria.</title>
        <authorList>
            <person name="Patra A.K."/>
            <person name="Ho P.T."/>
            <person name="Jun S."/>
            <person name="Lee S.J."/>
            <person name="Kim Y."/>
            <person name="Won Y.J."/>
        </authorList>
    </citation>
    <scope>NUCLEOTIDE SEQUENCE [LARGE SCALE GENOMIC DNA]</scope>
    <source>
        <strain evidence="2">Wonlab-2016</strain>
    </source>
</reference>
<comment type="caution">
    <text evidence="2">The sequence shown here is derived from an EMBL/GenBank/DDBJ whole genome shotgun (WGS) entry which is preliminary data.</text>
</comment>
<evidence type="ECO:0000256" key="1">
    <source>
        <dbReference type="SAM" id="MobiDB-lite"/>
    </source>
</evidence>
<evidence type="ECO:0000313" key="2">
    <source>
        <dbReference type="EMBL" id="KAK7491656.1"/>
    </source>
</evidence>
<dbReference type="EMBL" id="JACVVK020000112">
    <property type="protein sequence ID" value="KAK7491656.1"/>
    <property type="molecule type" value="Genomic_DNA"/>
</dbReference>
<organism evidence="2 3">
    <name type="scientific">Batillaria attramentaria</name>
    <dbReference type="NCBI Taxonomy" id="370345"/>
    <lineage>
        <taxon>Eukaryota</taxon>
        <taxon>Metazoa</taxon>
        <taxon>Spiralia</taxon>
        <taxon>Lophotrochozoa</taxon>
        <taxon>Mollusca</taxon>
        <taxon>Gastropoda</taxon>
        <taxon>Caenogastropoda</taxon>
        <taxon>Sorbeoconcha</taxon>
        <taxon>Cerithioidea</taxon>
        <taxon>Batillariidae</taxon>
        <taxon>Batillaria</taxon>
    </lineage>
</organism>
<evidence type="ECO:0000313" key="3">
    <source>
        <dbReference type="Proteomes" id="UP001519460"/>
    </source>
</evidence>
<dbReference type="Proteomes" id="UP001519460">
    <property type="component" value="Unassembled WGS sequence"/>
</dbReference>
<gene>
    <name evidence="2" type="ORF">BaRGS_00017109</name>
</gene>
<name>A0ABD0KX69_9CAEN</name>
<accession>A0ABD0KX69</accession>
<dbReference type="AlphaFoldDB" id="A0ABD0KX69"/>
<keyword evidence="3" id="KW-1185">Reference proteome</keyword>
<feature type="compositionally biased region" description="Basic and acidic residues" evidence="1">
    <location>
        <begin position="178"/>
        <end position="198"/>
    </location>
</feature>
<protein>
    <submittedName>
        <fullName evidence="2">Uncharacterized protein</fullName>
    </submittedName>
</protein>
<proteinExistence type="predicted"/>